<dbReference type="VEuPathDB" id="FungiDB:ACJ73_09339"/>
<proteinExistence type="predicted"/>
<reference evidence="1 2" key="1">
    <citation type="submission" date="2015-08" db="EMBL/GenBank/DDBJ databases">
        <title>Emmonsia species relationships and genome sequence.</title>
        <authorList>
            <person name="Cuomo C.A."/>
            <person name="Schwartz I.S."/>
            <person name="Kenyon C."/>
            <person name="De Hoog G.S."/>
            <person name="Govender N.P."/>
            <person name="Botha A."/>
            <person name="Moreno L."/>
            <person name="De Vries M."/>
            <person name="Munoz J.F."/>
            <person name="Stielow J.B."/>
        </authorList>
    </citation>
    <scope>NUCLEOTIDE SEQUENCE [LARGE SCALE GENOMIC DNA]</scope>
    <source>
        <strain evidence="1 2">EI222</strain>
    </source>
</reference>
<sequence>MLQPSPRQVQLSCLDESRGLTLDSLARVTDEISEPEDKEVATISRVTLKELEIHPGPPTALNELQFWIFLDFCFVWRSFIDDSSTWRYPSMGFNTIAIGLLRIAAWDLEVSSDTQIHYSINGVHFPRWEAPQTDIFWFHGCLVVLHRNINTKVSISAAITKAQSFLKFSHEDAARLIILLFRHVAFVEVSSKSVLCTRILPLIVNTSALQCSPGFRLLSYVLSAGKHPLPAGSSSELICNQKFWIWFSDPALLRTHWHCQKLLLFFKNGITQQFRRFNISHYKVLNTPCPAVERRADFTSTGPIARAVTRARLAQNLPLEASTTYSEYDSRNLLTFAQNCGYLGTLPTFHLV</sequence>
<evidence type="ECO:0000313" key="1">
    <source>
        <dbReference type="EMBL" id="OJD12507.1"/>
    </source>
</evidence>
<dbReference type="AlphaFoldDB" id="A0A1J9PXA5"/>
<gene>
    <name evidence="1" type="ORF">ACJ73_09339</name>
</gene>
<comment type="caution">
    <text evidence="1">The sequence shown here is derived from an EMBL/GenBank/DDBJ whole genome shotgun (WGS) entry which is preliminary data.</text>
</comment>
<dbReference type="EMBL" id="LGTZ01002583">
    <property type="protein sequence ID" value="OJD12507.1"/>
    <property type="molecule type" value="Genomic_DNA"/>
</dbReference>
<evidence type="ECO:0000313" key="2">
    <source>
        <dbReference type="Proteomes" id="UP000242791"/>
    </source>
</evidence>
<keyword evidence="2" id="KW-1185">Reference proteome</keyword>
<dbReference type="Proteomes" id="UP000242791">
    <property type="component" value="Unassembled WGS sequence"/>
</dbReference>
<dbReference type="OrthoDB" id="4175784at2759"/>
<accession>A0A1J9PXA5</accession>
<organism evidence="1 2">
    <name type="scientific">Blastomyces percursus</name>
    <dbReference type="NCBI Taxonomy" id="1658174"/>
    <lineage>
        <taxon>Eukaryota</taxon>
        <taxon>Fungi</taxon>
        <taxon>Dikarya</taxon>
        <taxon>Ascomycota</taxon>
        <taxon>Pezizomycotina</taxon>
        <taxon>Eurotiomycetes</taxon>
        <taxon>Eurotiomycetidae</taxon>
        <taxon>Onygenales</taxon>
        <taxon>Ajellomycetaceae</taxon>
        <taxon>Blastomyces</taxon>
    </lineage>
</organism>
<name>A0A1J9PXA5_9EURO</name>
<protein>
    <submittedName>
        <fullName evidence="1">Uncharacterized protein</fullName>
    </submittedName>
</protein>